<evidence type="ECO:0000313" key="10">
    <source>
        <dbReference type="EMBL" id="GEB53104.1"/>
    </source>
</evidence>
<evidence type="ECO:0000256" key="6">
    <source>
        <dbReference type="ARBA" id="ARBA00023136"/>
    </source>
</evidence>
<feature type="domain" description="ABC transmembrane type-1" evidence="9">
    <location>
        <begin position="110"/>
        <end position="306"/>
    </location>
</feature>
<dbReference type="GO" id="GO:0055085">
    <property type="term" value="P:transmembrane transport"/>
    <property type="evidence" value="ECO:0007669"/>
    <property type="project" value="InterPro"/>
</dbReference>
<keyword evidence="2 7" id="KW-0813">Transport</keyword>
<dbReference type="CDD" id="cd06261">
    <property type="entry name" value="TM_PBP2"/>
    <property type="match status" value="1"/>
</dbReference>
<evidence type="ECO:0000256" key="5">
    <source>
        <dbReference type="ARBA" id="ARBA00022989"/>
    </source>
</evidence>
<feature type="transmembrane region" description="Helical" evidence="7">
    <location>
        <begin position="145"/>
        <end position="168"/>
    </location>
</feature>
<evidence type="ECO:0000256" key="2">
    <source>
        <dbReference type="ARBA" id="ARBA00022448"/>
    </source>
</evidence>
<dbReference type="PROSITE" id="PS50928">
    <property type="entry name" value="ABC_TM1"/>
    <property type="match status" value="1"/>
</dbReference>
<keyword evidence="5 7" id="KW-1133">Transmembrane helix</keyword>
<organism evidence="10 11">
    <name type="scientific">Streptomyces cacaoi</name>
    <dbReference type="NCBI Taxonomy" id="1898"/>
    <lineage>
        <taxon>Bacteria</taxon>
        <taxon>Bacillati</taxon>
        <taxon>Actinomycetota</taxon>
        <taxon>Actinomycetes</taxon>
        <taxon>Kitasatosporales</taxon>
        <taxon>Streptomycetaceae</taxon>
        <taxon>Streptomyces</taxon>
    </lineage>
</organism>
<feature type="transmembrane region" description="Helical" evidence="7">
    <location>
        <begin position="188"/>
        <end position="207"/>
    </location>
</feature>
<gene>
    <name evidence="10" type="ORF">SCA03_56550</name>
</gene>
<proteinExistence type="inferred from homology"/>
<feature type="transmembrane region" description="Helical" evidence="7">
    <location>
        <begin position="228"/>
        <end position="250"/>
    </location>
</feature>
<feature type="region of interest" description="Disordered" evidence="8">
    <location>
        <begin position="1"/>
        <end position="45"/>
    </location>
</feature>
<reference evidence="10 11" key="1">
    <citation type="submission" date="2019-06" db="EMBL/GenBank/DDBJ databases">
        <title>Whole genome shotgun sequence of Streptomyces cacaoi subsp. cacaoi NBRC 12748.</title>
        <authorList>
            <person name="Hosoyama A."/>
            <person name="Uohara A."/>
            <person name="Ohji S."/>
            <person name="Ichikawa N."/>
        </authorList>
    </citation>
    <scope>NUCLEOTIDE SEQUENCE [LARGE SCALE GENOMIC DNA]</scope>
    <source>
        <strain evidence="10 11">NBRC 12748</strain>
    </source>
</reference>
<comment type="caution">
    <text evidence="10">The sequence shown here is derived from an EMBL/GenBank/DDBJ whole genome shotgun (WGS) entry which is preliminary data.</text>
</comment>
<feature type="transmembrane region" description="Helical" evidence="7">
    <location>
        <begin position="54"/>
        <end position="71"/>
    </location>
</feature>
<accession>A0A4Y3R6C9</accession>
<dbReference type="InterPro" id="IPR035906">
    <property type="entry name" value="MetI-like_sf"/>
</dbReference>
<evidence type="ECO:0000256" key="1">
    <source>
        <dbReference type="ARBA" id="ARBA00004651"/>
    </source>
</evidence>
<dbReference type="Gene3D" id="1.10.3720.10">
    <property type="entry name" value="MetI-like"/>
    <property type="match status" value="1"/>
</dbReference>
<evidence type="ECO:0000256" key="8">
    <source>
        <dbReference type="SAM" id="MobiDB-lite"/>
    </source>
</evidence>
<feature type="transmembrane region" description="Helical" evidence="7">
    <location>
        <begin position="284"/>
        <end position="306"/>
    </location>
</feature>
<name>A0A4Y3R6C9_STRCI</name>
<evidence type="ECO:0000256" key="3">
    <source>
        <dbReference type="ARBA" id="ARBA00022475"/>
    </source>
</evidence>
<evidence type="ECO:0000313" key="11">
    <source>
        <dbReference type="Proteomes" id="UP000319210"/>
    </source>
</evidence>
<dbReference type="PANTHER" id="PTHR32243">
    <property type="entry name" value="MALTOSE TRANSPORT SYSTEM PERMEASE-RELATED"/>
    <property type="match status" value="1"/>
</dbReference>
<sequence>MADSAPTLVDGGPRPGGAPAPARPGGPARPARRGRRTPPGPTAPPRSFVWTRRILLTLLAVFAAVPLYAMLSSSLKPLEDVTGAFHWFPSELTFRPYIDIWRTVPLGHYFLNSLIVAASATVCSVVIAVFAGYAVSRYRFRGRRLFTVTVLSTQMFPGILFLLPLFLLYVNLGNATGIALYGSRGALILTYLTFTLPLSIWMLAGYFDSIPRDLDEAAQVDGCGALGALFRVLVPAAAPGIVAVAVYAFMTAWGEVLFASVMTNDATRTLSIGLQGYSTQTQVYWNQVMAASLVVSVPVVAGFLLLQRYLVAGLTAGSVK</sequence>
<dbReference type="PANTHER" id="PTHR32243:SF18">
    <property type="entry name" value="INNER MEMBRANE ABC TRANSPORTER PERMEASE PROTEIN YCJP"/>
    <property type="match status" value="1"/>
</dbReference>
<evidence type="ECO:0000256" key="4">
    <source>
        <dbReference type="ARBA" id="ARBA00022692"/>
    </source>
</evidence>
<keyword evidence="11" id="KW-1185">Reference proteome</keyword>
<keyword evidence="6 7" id="KW-0472">Membrane</keyword>
<dbReference type="OrthoDB" id="9794684at2"/>
<dbReference type="EMBL" id="BJMM01000043">
    <property type="protein sequence ID" value="GEB53104.1"/>
    <property type="molecule type" value="Genomic_DNA"/>
</dbReference>
<keyword evidence="3" id="KW-1003">Cell membrane</keyword>
<comment type="similarity">
    <text evidence="7">Belongs to the binding-protein-dependent transport system permease family.</text>
</comment>
<dbReference type="GO" id="GO:0005886">
    <property type="term" value="C:plasma membrane"/>
    <property type="evidence" value="ECO:0007669"/>
    <property type="project" value="UniProtKB-SubCell"/>
</dbReference>
<feature type="transmembrane region" description="Helical" evidence="7">
    <location>
        <begin position="109"/>
        <end position="133"/>
    </location>
</feature>
<protein>
    <submittedName>
        <fullName evidence="10">ABC transporter permease</fullName>
    </submittedName>
</protein>
<evidence type="ECO:0000256" key="7">
    <source>
        <dbReference type="RuleBase" id="RU363032"/>
    </source>
</evidence>
<keyword evidence="4 7" id="KW-0812">Transmembrane</keyword>
<dbReference type="SUPFAM" id="SSF161098">
    <property type="entry name" value="MetI-like"/>
    <property type="match status" value="1"/>
</dbReference>
<dbReference type="InterPro" id="IPR050901">
    <property type="entry name" value="BP-dep_ABC_trans_perm"/>
</dbReference>
<comment type="subcellular location">
    <subcellularLocation>
        <location evidence="1 7">Cell membrane</location>
        <topology evidence="1 7">Multi-pass membrane protein</topology>
    </subcellularLocation>
</comment>
<evidence type="ECO:0000259" key="9">
    <source>
        <dbReference type="PROSITE" id="PS50928"/>
    </source>
</evidence>
<dbReference type="Proteomes" id="UP000319210">
    <property type="component" value="Unassembled WGS sequence"/>
</dbReference>
<dbReference type="Pfam" id="PF00528">
    <property type="entry name" value="BPD_transp_1"/>
    <property type="match status" value="1"/>
</dbReference>
<dbReference type="InterPro" id="IPR000515">
    <property type="entry name" value="MetI-like"/>
</dbReference>
<dbReference type="AlphaFoldDB" id="A0A4Y3R6C9"/>